<accession>A0ABQ4WRL2</accession>
<protein>
    <submittedName>
        <fullName evidence="2">Uncharacterized protein</fullName>
    </submittedName>
</protein>
<sequence>MRRFQMRIQNQDSVIVEEIVQNQMDKDVIDQGKKEVSVEKEIGISSVSNDSNDGIGIDQDNEVVSDEIGNDKSNVDENKLHENNEVQNSNRSYADAIGENVINFEKKSSERWEKTVCAYFVGYGMSVNELRFANKYSILDLYDETELVELQEMRNKDRVEGWNSNMNKVKNRKEVDDVYDDDSGIAECMKNDGVNGMDGEISK</sequence>
<gene>
    <name evidence="2" type="ORF">Tco_0628909</name>
</gene>
<name>A0ABQ4WRL2_9ASTR</name>
<proteinExistence type="predicted"/>
<evidence type="ECO:0000256" key="1">
    <source>
        <dbReference type="SAM" id="MobiDB-lite"/>
    </source>
</evidence>
<dbReference type="Proteomes" id="UP001151760">
    <property type="component" value="Unassembled WGS sequence"/>
</dbReference>
<dbReference type="EMBL" id="BQNB010008875">
    <property type="protein sequence ID" value="GJS55547.1"/>
    <property type="molecule type" value="Genomic_DNA"/>
</dbReference>
<reference evidence="2" key="1">
    <citation type="journal article" date="2022" name="Int. J. Mol. Sci.">
        <title>Draft Genome of Tanacetum Coccineum: Genomic Comparison of Closely Related Tanacetum-Family Plants.</title>
        <authorList>
            <person name="Yamashiro T."/>
            <person name="Shiraishi A."/>
            <person name="Nakayama K."/>
            <person name="Satake H."/>
        </authorList>
    </citation>
    <scope>NUCLEOTIDE SEQUENCE</scope>
</reference>
<comment type="caution">
    <text evidence="2">The sequence shown here is derived from an EMBL/GenBank/DDBJ whole genome shotgun (WGS) entry which is preliminary data.</text>
</comment>
<feature type="compositionally biased region" description="Basic and acidic residues" evidence="1">
    <location>
        <begin position="69"/>
        <end position="84"/>
    </location>
</feature>
<reference evidence="2" key="2">
    <citation type="submission" date="2022-01" db="EMBL/GenBank/DDBJ databases">
        <authorList>
            <person name="Yamashiro T."/>
            <person name="Shiraishi A."/>
            <person name="Satake H."/>
            <person name="Nakayama K."/>
        </authorList>
    </citation>
    <scope>NUCLEOTIDE SEQUENCE</scope>
</reference>
<keyword evidence="3" id="KW-1185">Reference proteome</keyword>
<evidence type="ECO:0000313" key="3">
    <source>
        <dbReference type="Proteomes" id="UP001151760"/>
    </source>
</evidence>
<evidence type="ECO:0000313" key="2">
    <source>
        <dbReference type="EMBL" id="GJS55547.1"/>
    </source>
</evidence>
<feature type="region of interest" description="Disordered" evidence="1">
    <location>
        <begin position="67"/>
        <end position="87"/>
    </location>
</feature>
<organism evidence="2 3">
    <name type="scientific">Tanacetum coccineum</name>
    <dbReference type="NCBI Taxonomy" id="301880"/>
    <lineage>
        <taxon>Eukaryota</taxon>
        <taxon>Viridiplantae</taxon>
        <taxon>Streptophyta</taxon>
        <taxon>Embryophyta</taxon>
        <taxon>Tracheophyta</taxon>
        <taxon>Spermatophyta</taxon>
        <taxon>Magnoliopsida</taxon>
        <taxon>eudicotyledons</taxon>
        <taxon>Gunneridae</taxon>
        <taxon>Pentapetalae</taxon>
        <taxon>asterids</taxon>
        <taxon>campanulids</taxon>
        <taxon>Asterales</taxon>
        <taxon>Asteraceae</taxon>
        <taxon>Asteroideae</taxon>
        <taxon>Anthemideae</taxon>
        <taxon>Anthemidinae</taxon>
        <taxon>Tanacetum</taxon>
    </lineage>
</organism>